<protein>
    <recommendedName>
        <fullName evidence="5">Protein YIPF</fullName>
    </recommendedName>
</protein>
<name>A0A8J8NQ99_HALGN</name>
<keyword evidence="2" id="KW-0812">Transmembrane</keyword>
<keyword evidence="2" id="KW-0472">Membrane</keyword>
<keyword evidence="4" id="KW-1185">Reference proteome</keyword>
<feature type="transmembrane region" description="Helical" evidence="2">
    <location>
        <begin position="155"/>
        <end position="172"/>
    </location>
</feature>
<evidence type="ECO:0000313" key="3">
    <source>
        <dbReference type="EMBL" id="TNV79561.1"/>
    </source>
</evidence>
<evidence type="ECO:0000256" key="2">
    <source>
        <dbReference type="SAM" id="Phobius"/>
    </source>
</evidence>
<comment type="caution">
    <text evidence="3">The sequence shown here is derived from an EMBL/GenBank/DDBJ whole genome shotgun (WGS) entry which is preliminary data.</text>
</comment>
<feature type="compositionally biased region" description="Pro residues" evidence="1">
    <location>
        <begin position="1"/>
        <end position="12"/>
    </location>
</feature>
<feature type="transmembrane region" description="Helical" evidence="2">
    <location>
        <begin position="184"/>
        <end position="204"/>
    </location>
</feature>
<dbReference type="AlphaFoldDB" id="A0A8J8NQ99"/>
<dbReference type="OrthoDB" id="10256463at2759"/>
<evidence type="ECO:0000256" key="1">
    <source>
        <dbReference type="SAM" id="MobiDB-lite"/>
    </source>
</evidence>
<evidence type="ECO:0008006" key="5">
    <source>
        <dbReference type="Google" id="ProtNLM"/>
    </source>
</evidence>
<dbReference type="GO" id="GO:0016192">
    <property type="term" value="P:vesicle-mediated transport"/>
    <property type="evidence" value="ECO:0007669"/>
    <property type="project" value="InterPro"/>
</dbReference>
<dbReference type="Proteomes" id="UP000785679">
    <property type="component" value="Unassembled WGS sequence"/>
</dbReference>
<dbReference type="GO" id="GO:0031267">
    <property type="term" value="F:small GTPase binding"/>
    <property type="evidence" value="ECO:0007669"/>
    <property type="project" value="InterPro"/>
</dbReference>
<dbReference type="PANTHER" id="PTHR12822">
    <property type="entry name" value="PROTEIN YIPF"/>
    <property type="match status" value="1"/>
</dbReference>
<dbReference type="PANTHER" id="PTHR12822:SF2">
    <property type="entry name" value="PROTEIN YIPF"/>
    <property type="match status" value="1"/>
</dbReference>
<feature type="compositionally biased region" description="Polar residues" evidence="1">
    <location>
        <begin position="17"/>
        <end position="31"/>
    </location>
</feature>
<organism evidence="3 4">
    <name type="scientific">Halteria grandinella</name>
    <dbReference type="NCBI Taxonomy" id="5974"/>
    <lineage>
        <taxon>Eukaryota</taxon>
        <taxon>Sar</taxon>
        <taxon>Alveolata</taxon>
        <taxon>Ciliophora</taxon>
        <taxon>Intramacronucleata</taxon>
        <taxon>Spirotrichea</taxon>
        <taxon>Stichotrichia</taxon>
        <taxon>Sporadotrichida</taxon>
        <taxon>Halteriidae</taxon>
        <taxon>Halteria</taxon>
    </lineage>
</organism>
<gene>
    <name evidence="3" type="ORF">FGO68_gene14926</name>
</gene>
<accession>A0A8J8NQ99</accession>
<sequence length="272" mass="31461">MQSAPVPPPFPVQNPQTFANNQPQPQETATPQYEDDDIYDDEEYNQFTYNQPKFYQTAFYAPYFNVSTMDVLNRLRKSLWPFCTKNGIYDDDDKVDLYGPIWIMITLIVEIAIVGFINHHIELATLEIEVLNGKLSNQSRSYAYYSLDKVAKCAFVVYFYFLLNPLFIMLIVKYTMNIAEISFLWLFGIYGYSYTIFVLTTILNVVPLEWLRWAFVAGSGLVSLCVIIAELVRNLREKIVGPNVLKFGMLCLFLVGSHTIFVVSLKRYFLVT</sequence>
<feature type="region of interest" description="Disordered" evidence="1">
    <location>
        <begin position="1"/>
        <end position="32"/>
    </location>
</feature>
<feature type="transmembrane region" description="Helical" evidence="2">
    <location>
        <begin position="210"/>
        <end position="232"/>
    </location>
</feature>
<reference evidence="3" key="1">
    <citation type="submission" date="2019-06" db="EMBL/GenBank/DDBJ databases">
        <authorList>
            <person name="Zheng W."/>
        </authorList>
    </citation>
    <scope>NUCLEOTIDE SEQUENCE</scope>
    <source>
        <strain evidence="3">QDHG01</strain>
    </source>
</reference>
<feature type="transmembrane region" description="Helical" evidence="2">
    <location>
        <begin position="244"/>
        <end position="265"/>
    </location>
</feature>
<dbReference type="EMBL" id="RRYP01008752">
    <property type="protein sequence ID" value="TNV79561.1"/>
    <property type="molecule type" value="Genomic_DNA"/>
</dbReference>
<proteinExistence type="predicted"/>
<feature type="transmembrane region" description="Helical" evidence="2">
    <location>
        <begin position="97"/>
        <end position="117"/>
    </location>
</feature>
<dbReference type="InterPro" id="IPR039765">
    <property type="entry name" value="Yip5/YIPF1/YIPF2"/>
</dbReference>
<keyword evidence="2" id="KW-1133">Transmembrane helix</keyword>
<dbReference type="GO" id="GO:0005794">
    <property type="term" value="C:Golgi apparatus"/>
    <property type="evidence" value="ECO:0007669"/>
    <property type="project" value="InterPro"/>
</dbReference>
<evidence type="ECO:0000313" key="4">
    <source>
        <dbReference type="Proteomes" id="UP000785679"/>
    </source>
</evidence>